<evidence type="ECO:0000256" key="1">
    <source>
        <dbReference type="SAM" id="Phobius"/>
    </source>
</evidence>
<keyword evidence="3" id="KW-1185">Reference proteome</keyword>
<gene>
    <name evidence="2" type="ORF">GCM10007894_15260</name>
</gene>
<keyword evidence="1" id="KW-0472">Membrane</keyword>
<sequence length="100" mass="11589">MEQEIAKWLLKLSALIIFLLSIFLFSRAGFSYVGTVLVCFSVYFYCYASNYIKQSTVVYLLLMSLFSLSLVIEFGNNKATYFVITVVFASFYYINYKLVD</sequence>
<name>A0AA37TLS7_9GAMM</name>
<evidence type="ECO:0000313" key="3">
    <source>
        <dbReference type="Proteomes" id="UP001157439"/>
    </source>
</evidence>
<reference evidence="2 3" key="1">
    <citation type="journal article" date="2014" name="Int. J. Syst. Evol. Microbiol.">
        <title>Complete genome sequence of Corynebacterium casei LMG S-19264T (=DSM 44701T), isolated from a smear-ripened cheese.</title>
        <authorList>
            <consortium name="US DOE Joint Genome Institute (JGI-PGF)"/>
            <person name="Walter F."/>
            <person name="Albersmeier A."/>
            <person name="Kalinowski J."/>
            <person name="Ruckert C."/>
        </authorList>
    </citation>
    <scope>NUCLEOTIDE SEQUENCE [LARGE SCALE GENOMIC DNA]</scope>
    <source>
        <strain evidence="2 3">NBRC 112785</strain>
    </source>
</reference>
<dbReference type="Proteomes" id="UP001157439">
    <property type="component" value="Unassembled WGS sequence"/>
</dbReference>
<evidence type="ECO:0000313" key="2">
    <source>
        <dbReference type="EMBL" id="GLS83549.1"/>
    </source>
</evidence>
<proteinExistence type="predicted"/>
<keyword evidence="1" id="KW-0812">Transmembrane</keyword>
<dbReference type="AlphaFoldDB" id="A0AA37TLS7"/>
<comment type="caution">
    <text evidence="2">The sequence shown here is derived from an EMBL/GenBank/DDBJ whole genome shotgun (WGS) entry which is preliminary data.</text>
</comment>
<feature type="transmembrane region" description="Helical" evidence="1">
    <location>
        <begin position="51"/>
        <end position="72"/>
    </location>
</feature>
<keyword evidence="1" id="KW-1133">Transmembrane helix</keyword>
<feature type="transmembrane region" description="Helical" evidence="1">
    <location>
        <begin position="79"/>
        <end position="96"/>
    </location>
</feature>
<dbReference type="EMBL" id="BSPO01000002">
    <property type="protein sequence ID" value="GLS83549.1"/>
    <property type="molecule type" value="Genomic_DNA"/>
</dbReference>
<accession>A0AA37TLS7</accession>
<protein>
    <submittedName>
        <fullName evidence="2">Uncharacterized protein</fullName>
    </submittedName>
</protein>
<organism evidence="2 3">
    <name type="scientific">Paraferrimonas haliotis</name>
    <dbReference type="NCBI Taxonomy" id="2013866"/>
    <lineage>
        <taxon>Bacteria</taxon>
        <taxon>Pseudomonadati</taxon>
        <taxon>Pseudomonadota</taxon>
        <taxon>Gammaproteobacteria</taxon>
        <taxon>Alteromonadales</taxon>
        <taxon>Ferrimonadaceae</taxon>
        <taxon>Paraferrimonas</taxon>
    </lineage>
</organism>
<feature type="transmembrane region" description="Helical" evidence="1">
    <location>
        <begin position="12"/>
        <end position="45"/>
    </location>
</feature>